<gene>
    <name evidence="1" type="primary">tagF</name>
    <name evidence="1" type="ORF">LZ012_11765</name>
</gene>
<dbReference type="NCBIfam" id="TIGR03373">
    <property type="entry name" value="VI_minor_4"/>
    <property type="match status" value="1"/>
</dbReference>
<dbReference type="RefSeq" id="WP_275711001.1">
    <property type="nucleotide sequence ID" value="NZ_JAKLTN010000002.1"/>
</dbReference>
<dbReference type="Proteomes" id="UP001165384">
    <property type="component" value="Unassembled WGS sequence"/>
</dbReference>
<accession>A0ABS9K3M5</accession>
<dbReference type="InterPro" id="IPR038225">
    <property type="entry name" value="TagF_sf"/>
</dbReference>
<dbReference type="Pfam" id="PF09867">
    <property type="entry name" value="TagF_N"/>
    <property type="match status" value="1"/>
</dbReference>
<protein>
    <submittedName>
        <fullName evidence="1">Type VI secretion system-associated protein TagF</fullName>
    </submittedName>
</protein>
<dbReference type="InterPro" id="IPR017748">
    <property type="entry name" value="TagF"/>
</dbReference>
<sequence>MTAIVSSPATCFGKIPSRGDFVKGAGQHQLITVLDRWVSQGMERLSEDPRWKTAYDDACAVDFAFVGARSRLSVVGHLRPSLDSSGRRFPFITAATIERDDALLFRCAPVGLGHSFGSLARISEAGVGGGEVTELLAELDAVNCADDFETALQSDPLGNFVRRNSLESLAGMIGANSIDAVRRIILAIGLLMRPALGQGRVSIDKEIVLPLPADERNRNLVAGLWVYLLTAFLRRTMVELQVVIERRADQPKLIIGFNGSSPDTLVAALSPDSAAERVIPLIDPEWIEDQGDITDDYGVAKLSSYLAQPHISLEQAITTFREVFLGE</sequence>
<evidence type="ECO:0000313" key="1">
    <source>
        <dbReference type="EMBL" id="MCG2577670.1"/>
    </source>
</evidence>
<organism evidence="1 2">
    <name type="scientific">Dechloromonas hankyongensis</name>
    <dbReference type="NCBI Taxonomy" id="2908002"/>
    <lineage>
        <taxon>Bacteria</taxon>
        <taxon>Pseudomonadati</taxon>
        <taxon>Pseudomonadota</taxon>
        <taxon>Betaproteobacteria</taxon>
        <taxon>Rhodocyclales</taxon>
        <taxon>Azonexaceae</taxon>
        <taxon>Dechloromonas</taxon>
    </lineage>
</organism>
<comment type="caution">
    <text evidence="1">The sequence shown here is derived from an EMBL/GenBank/DDBJ whole genome shotgun (WGS) entry which is preliminary data.</text>
</comment>
<proteinExistence type="predicted"/>
<evidence type="ECO:0000313" key="2">
    <source>
        <dbReference type="Proteomes" id="UP001165384"/>
    </source>
</evidence>
<dbReference type="Gene3D" id="3.40.1730.10">
    <property type="entry name" value="pa0076 domain"/>
    <property type="match status" value="1"/>
</dbReference>
<reference evidence="1" key="1">
    <citation type="submission" date="2022-01" db="EMBL/GenBank/DDBJ databases">
        <authorList>
            <person name="Jo J.-H."/>
            <person name="Im W.-T."/>
        </authorList>
    </citation>
    <scope>NUCLEOTIDE SEQUENCE</scope>
    <source>
        <strain evidence="1">XY25</strain>
    </source>
</reference>
<keyword evidence="2" id="KW-1185">Reference proteome</keyword>
<name>A0ABS9K3M5_9RHOO</name>
<dbReference type="EMBL" id="JAKLTN010000002">
    <property type="protein sequence ID" value="MCG2577670.1"/>
    <property type="molecule type" value="Genomic_DNA"/>
</dbReference>